<dbReference type="EMBL" id="LBVS01000003">
    <property type="protein sequence ID" value="KKQ90860.1"/>
    <property type="molecule type" value="Genomic_DNA"/>
</dbReference>
<feature type="domain" description="DUF362" evidence="1">
    <location>
        <begin position="44"/>
        <end position="242"/>
    </location>
</feature>
<accession>A0A0G0LSA8</accession>
<dbReference type="Proteomes" id="UP000033862">
    <property type="component" value="Unassembled WGS sequence"/>
</dbReference>
<reference evidence="2 3" key="1">
    <citation type="journal article" date="2015" name="Nature">
        <title>rRNA introns, odd ribosomes, and small enigmatic genomes across a large radiation of phyla.</title>
        <authorList>
            <person name="Brown C.T."/>
            <person name="Hug L.A."/>
            <person name="Thomas B.C."/>
            <person name="Sharon I."/>
            <person name="Castelle C.J."/>
            <person name="Singh A."/>
            <person name="Wilkins M.J."/>
            <person name="Williams K.H."/>
            <person name="Banfield J.F."/>
        </authorList>
    </citation>
    <scope>NUCLEOTIDE SEQUENCE [LARGE SCALE GENOMIC DNA]</scope>
</reference>
<dbReference type="InterPro" id="IPR007160">
    <property type="entry name" value="DUF362"/>
</dbReference>
<gene>
    <name evidence="2" type="ORF">UT15_C0003G0035</name>
</gene>
<sequence>MSKVALTSEENRYETVFKAIDYFKNDIQEKISRIDRDDHHKNYILIKPNCVVTDNPLAATHPDAILAVLDFLQPLWNGRIILAEGSGIGSTMEAFKNYGYLKLKTDYPNLEFSDLNYSNAIFIDIFNNNLQNQRIKISNTVHECPLRISVSPPKTHNSVIVTLSIKNMAIGSILTEDKEHLSHMPKSLNRSIAAINEYTFSHFAVIDGWQGMEGKGPDYGKKVDCRFAVASTDTLAADIIATQIMGFNPLEIGYLNFSGAQKIINNIDVLGRKPTDFQFHFKPHPTYKKQLEWM</sequence>
<proteinExistence type="predicted"/>
<dbReference type="STRING" id="1618332.UT15_C0003G0035"/>
<protein>
    <recommendedName>
        <fullName evidence="1">DUF362 domain-containing protein</fullName>
    </recommendedName>
</protein>
<evidence type="ECO:0000313" key="3">
    <source>
        <dbReference type="Proteomes" id="UP000033862"/>
    </source>
</evidence>
<organism evidence="2 3">
    <name type="scientific">Berkelbacteria bacterium GW2011_GWA1_39_10</name>
    <dbReference type="NCBI Taxonomy" id="1618332"/>
    <lineage>
        <taxon>Bacteria</taxon>
        <taxon>Candidatus Berkelbacteria</taxon>
    </lineage>
</organism>
<dbReference type="AlphaFoldDB" id="A0A0G0LSA8"/>
<evidence type="ECO:0000313" key="2">
    <source>
        <dbReference type="EMBL" id="KKQ90860.1"/>
    </source>
</evidence>
<name>A0A0G0LSA8_9BACT</name>
<evidence type="ECO:0000259" key="1">
    <source>
        <dbReference type="Pfam" id="PF04015"/>
    </source>
</evidence>
<dbReference type="Pfam" id="PF04015">
    <property type="entry name" value="DUF362"/>
    <property type="match status" value="1"/>
</dbReference>
<comment type="caution">
    <text evidence="2">The sequence shown here is derived from an EMBL/GenBank/DDBJ whole genome shotgun (WGS) entry which is preliminary data.</text>
</comment>